<dbReference type="EMBL" id="JAHRIQ010024192">
    <property type="protein sequence ID" value="MEQ2228849.1"/>
    <property type="molecule type" value="Genomic_DNA"/>
</dbReference>
<organism evidence="1 2">
    <name type="scientific">Ilyodon furcidens</name>
    <name type="common">goldbreast splitfin</name>
    <dbReference type="NCBI Taxonomy" id="33524"/>
    <lineage>
        <taxon>Eukaryota</taxon>
        <taxon>Metazoa</taxon>
        <taxon>Chordata</taxon>
        <taxon>Craniata</taxon>
        <taxon>Vertebrata</taxon>
        <taxon>Euteleostomi</taxon>
        <taxon>Actinopterygii</taxon>
        <taxon>Neopterygii</taxon>
        <taxon>Teleostei</taxon>
        <taxon>Neoteleostei</taxon>
        <taxon>Acanthomorphata</taxon>
        <taxon>Ovalentaria</taxon>
        <taxon>Atherinomorphae</taxon>
        <taxon>Cyprinodontiformes</taxon>
        <taxon>Goodeidae</taxon>
        <taxon>Ilyodon</taxon>
    </lineage>
</organism>
<protein>
    <submittedName>
        <fullName evidence="1">Uncharacterized protein</fullName>
    </submittedName>
</protein>
<evidence type="ECO:0000313" key="2">
    <source>
        <dbReference type="Proteomes" id="UP001482620"/>
    </source>
</evidence>
<reference evidence="1 2" key="1">
    <citation type="submission" date="2021-06" db="EMBL/GenBank/DDBJ databases">
        <authorList>
            <person name="Palmer J.M."/>
        </authorList>
    </citation>
    <scope>NUCLEOTIDE SEQUENCE [LARGE SCALE GENOMIC DNA]</scope>
    <source>
        <strain evidence="2">if_2019</strain>
        <tissue evidence="1">Muscle</tissue>
    </source>
</reference>
<proteinExistence type="predicted"/>
<gene>
    <name evidence="1" type="ORF">ILYODFUR_012833</name>
</gene>
<comment type="caution">
    <text evidence="1">The sequence shown here is derived from an EMBL/GenBank/DDBJ whole genome shotgun (WGS) entry which is preliminary data.</text>
</comment>
<accession>A0ABV0T7Q1</accession>
<dbReference type="Proteomes" id="UP001482620">
    <property type="component" value="Unassembled WGS sequence"/>
</dbReference>
<keyword evidence="2" id="KW-1185">Reference proteome</keyword>
<sequence length="160" mass="17829">MKIDKHIIRVKVKVREKFKAGLGFQKIFQDLKRLSNLFNPSSENGEGDINLKTYQRGTCTEVQGKETQTRGFIVSLGELQRSTTRVGGSVDCTTDIWPSLNSSRKKAIVERNLSQVPVEAMLGIQQHVGEGTLGEILQKVGYVKTLGSLIQEALDFLLHN</sequence>
<name>A0ABV0T7Q1_9TELE</name>
<evidence type="ECO:0000313" key="1">
    <source>
        <dbReference type="EMBL" id="MEQ2228849.1"/>
    </source>
</evidence>